<feature type="region of interest" description="Disordered" evidence="1">
    <location>
        <begin position="1"/>
        <end position="32"/>
    </location>
</feature>
<dbReference type="RefSeq" id="XP_073555865.1">
    <property type="nucleotide sequence ID" value="XM_073705661.1"/>
</dbReference>
<keyword evidence="3" id="KW-1185">Reference proteome</keyword>
<name>A0ABY2GUQ1_9HYPO</name>
<gene>
    <name evidence="2" type="ORF">CCMA1212_008533</name>
</gene>
<dbReference type="GeneID" id="300580111"/>
<sequence length="86" mass="9539">MTNISVTRIPTISRRHQPGGTQPRRHDNPERGFGEFIAHDVLKGFMRCQRGWAVTSTAYGMDTALLAVFDMGRRGPVVLLNPGMGE</sequence>
<reference evidence="2 3" key="1">
    <citation type="submission" date="2018-01" db="EMBL/GenBank/DDBJ databases">
        <title>Genome characterization of the sugarcane-associated fungus Trichoderma ghanense CCMA-1212 and their application in lignocelulose bioconversion.</title>
        <authorList>
            <person name="Steindorff A.S."/>
            <person name="Mendes T.D."/>
            <person name="Vilela E.S.D."/>
            <person name="Rodrigues D.S."/>
            <person name="Formighieri E.F."/>
            <person name="Melo I.S."/>
            <person name="Favaro L.C.L."/>
        </authorList>
    </citation>
    <scope>NUCLEOTIDE SEQUENCE [LARGE SCALE GENOMIC DNA]</scope>
    <source>
        <strain evidence="2 3">CCMA-1212</strain>
    </source>
</reference>
<evidence type="ECO:0000313" key="3">
    <source>
        <dbReference type="Proteomes" id="UP001642720"/>
    </source>
</evidence>
<evidence type="ECO:0000313" key="2">
    <source>
        <dbReference type="EMBL" id="TFA99663.1"/>
    </source>
</evidence>
<feature type="compositionally biased region" description="Polar residues" evidence="1">
    <location>
        <begin position="1"/>
        <end position="10"/>
    </location>
</feature>
<dbReference type="EMBL" id="PPTA01000013">
    <property type="protein sequence ID" value="TFA99663.1"/>
    <property type="molecule type" value="Genomic_DNA"/>
</dbReference>
<dbReference type="Gene3D" id="3.40.630.10">
    <property type="entry name" value="Zn peptidases"/>
    <property type="match status" value="1"/>
</dbReference>
<evidence type="ECO:0000256" key="1">
    <source>
        <dbReference type="SAM" id="MobiDB-lite"/>
    </source>
</evidence>
<protein>
    <submittedName>
        <fullName evidence="2">Uncharacterized protein</fullName>
    </submittedName>
</protein>
<dbReference type="Proteomes" id="UP001642720">
    <property type="component" value="Unassembled WGS sequence"/>
</dbReference>
<organism evidence="2 3">
    <name type="scientific">Trichoderma ghanense</name>
    <dbReference type="NCBI Taxonomy" id="65468"/>
    <lineage>
        <taxon>Eukaryota</taxon>
        <taxon>Fungi</taxon>
        <taxon>Dikarya</taxon>
        <taxon>Ascomycota</taxon>
        <taxon>Pezizomycotina</taxon>
        <taxon>Sordariomycetes</taxon>
        <taxon>Hypocreomycetidae</taxon>
        <taxon>Hypocreales</taxon>
        <taxon>Hypocreaceae</taxon>
        <taxon>Trichoderma</taxon>
    </lineage>
</organism>
<accession>A0ABY2GUQ1</accession>
<proteinExistence type="predicted"/>
<comment type="caution">
    <text evidence="2">The sequence shown here is derived from an EMBL/GenBank/DDBJ whole genome shotgun (WGS) entry which is preliminary data.</text>
</comment>